<dbReference type="Proteomes" id="UP001234880">
    <property type="component" value="Unassembled WGS sequence"/>
</dbReference>
<sequence>MKPFRLHNALPVNTTIPDPSLVVLIGAAGSGKSTWARTWPATQVLELDQFRALVSDDAGDQEATDDAVFALQAVLEARLARRKMTVVDATNTEAAMRANLIATARRHGVPTVALVVPTPASVCVDRQKSRPANRRVPEPVVLAQHAAMVAACPGLPGEGFDHVVVAENLYRLQALLRPLSDIRRTELGWDGGEGLGDLLLVRRYFGPEILPMWCWRDDSQLAGGDRVAEIRLGADRIVLAQRNDVDGAGDVGFEALVGCPADDECEGQAWAPVYNVTDLLRALTGELMNDPDVRCTVHGGADDVDQEADDHDLQADDPEGRADLEGQYADAVRA</sequence>
<feature type="compositionally biased region" description="Basic and acidic residues" evidence="1">
    <location>
        <begin position="311"/>
        <end position="324"/>
    </location>
</feature>
<dbReference type="EMBL" id="JAURUE010000001">
    <property type="protein sequence ID" value="MDP9607773.1"/>
    <property type="molecule type" value="Genomic_DNA"/>
</dbReference>
<accession>A0ABT9KH75</accession>
<dbReference type="GO" id="GO:0016301">
    <property type="term" value="F:kinase activity"/>
    <property type="evidence" value="ECO:0007669"/>
    <property type="project" value="UniProtKB-KW"/>
</dbReference>
<reference evidence="2 3" key="1">
    <citation type="submission" date="2023-07" db="EMBL/GenBank/DDBJ databases">
        <title>Sequencing the genomes of 1000 actinobacteria strains.</title>
        <authorList>
            <person name="Klenk H.-P."/>
        </authorList>
    </citation>
    <scope>NUCLEOTIDE SEQUENCE [LARGE SCALE GENOMIC DNA]</scope>
    <source>
        <strain evidence="2 3">DSM 41600</strain>
    </source>
</reference>
<proteinExistence type="predicted"/>
<keyword evidence="2" id="KW-0418">Kinase</keyword>
<comment type="caution">
    <text evidence="2">The sequence shown here is derived from an EMBL/GenBank/DDBJ whole genome shotgun (WGS) entry which is preliminary data.</text>
</comment>
<keyword evidence="3" id="KW-1185">Reference proteome</keyword>
<dbReference type="PANTHER" id="PTHR12435">
    <property type="match status" value="1"/>
</dbReference>
<dbReference type="RefSeq" id="WP_307109816.1">
    <property type="nucleotide sequence ID" value="NZ_JAURUE010000001.1"/>
</dbReference>
<protein>
    <submittedName>
        <fullName evidence="2">Kinase</fullName>
    </submittedName>
</protein>
<feature type="region of interest" description="Disordered" evidence="1">
    <location>
        <begin position="298"/>
        <end position="334"/>
    </location>
</feature>
<evidence type="ECO:0000256" key="1">
    <source>
        <dbReference type="SAM" id="MobiDB-lite"/>
    </source>
</evidence>
<name>A0ABT9KH75_9ACTN</name>
<dbReference type="InterPro" id="IPR027417">
    <property type="entry name" value="P-loop_NTPase"/>
</dbReference>
<organism evidence="2 3">
    <name type="scientific">Streptomyces demainii</name>
    <dbReference type="NCBI Taxonomy" id="588122"/>
    <lineage>
        <taxon>Bacteria</taxon>
        <taxon>Bacillati</taxon>
        <taxon>Actinomycetota</taxon>
        <taxon>Actinomycetes</taxon>
        <taxon>Kitasatosporales</taxon>
        <taxon>Streptomycetaceae</taxon>
        <taxon>Streptomyces</taxon>
    </lineage>
</organism>
<keyword evidence="2" id="KW-0808">Transferase</keyword>
<dbReference type="Gene3D" id="3.40.50.300">
    <property type="entry name" value="P-loop containing nucleotide triphosphate hydrolases"/>
    <property type="match status" value="1"/>
</dbReference>
<evidence type="ECO:0000313" key="2">
    <source>
        <dbReference type="EMBL" id="MDP9607773.1"/>
    </source>
</evidence>
<gene>
    <name evidence="2" type="ORF">JOF35_000050</name>
</gene>
<dbReference type="Pfam" id="PF13671">
    <property type="entry name" value="AAA_33"/>
    <property type="match status" value="1"/>
</dbReference>
<dbReference type="SUPFAM" id="SSF52540">
    <property type="entry name" value="P-loop containing nucleoside triphosphate hydrolases"/>
    <property type="match status" value="1"/>
</dbReference>
<evidence type="ECO:0000313" key="3">
    <source>
        <dbReference type="Proteomes" id="UP001234880"/>
    </source>
</evidence>